<evidence type="ECO:0000259" key="2">
    <source>
        <dbReference type="PROSITE" id="PS50181"/>
    </source>
</evidence>
<feature type="compositionally biased region" description="Polar residues" evidence="1">
    <location>
        <begin position="358"/>
        <end position="376"/>
    </location>
</feature>
<feature type="region of interest" description="Disordered" evidence="1">
    <location>
        <begin position="358"/>
        <end position="378"/>
    </location>
</feature>
<protein>
    <recommendedName>
        <fullName evidence="2">F-box domain-containing protein</fullName>
    </recommendedName>
</protein>
<dbReference type="InterPro" id="IPR036047">
    <property type="entry name" value="F-box-like_dom_sf"/>
</dbReference>
<feature type="compositionally biased region" description="Acidic residues" evidence="1">
    <location>
        <begin position="571"/>
        <end position="596"/>
    </location>
</feature>
<dbReference type="CDD" id="cd09917">
    <property type="entry name" value="F-box_SF"/>
    <property type="match status" value="1"/>
</dbReference>
<sequence>MDGDSPSFHTTMTFLTFLDLPTEILIQILSYLPALDIASISFCSHFLCDVVKNSVELQYIIHLHIARSDDNPQSRMLFGEKLALLTGREKGWATLVPDFVRVVEVPFEPGSIYDLSADVYLLGDSSRSRLYYLPLPSSPEDKVAWKTLVGPEGKQIVDFAINLYEHDLIVLVAAPQRTFLVQQQSTVLIELQLRKFSTNTPHPLAKQPIIPLVTADRQWGHPAINMEIVGDYLTVVTSFWRVVRSRCTISVYEWKTGRVVMASLNSFRPSKSPQCFLTGYLFFKKIDGRPESYSGVIYVTETLILLPNLSSRELEVWKIPTSEEEKPPTKPLLCLRLPLLAAGCFYDLISCRAEPNPIHSTPSPETRNKPSSSDAWYSSKPFHPRPDDSVILLHIRVIANGVIDPPSDMYTLFIHRAALVRLAEYELLARKELKQQQLLELSQITPLPVIDSVLEQSAEAERWGQARAYTDFADIRTQHEKFREEPDPKVYDWQDWGVPHSFMINSGMGSESRWITTSCGGRFVLLVPYENRRRRAVAFPKVVGWEGLEGIEELERLEELTSPKRKRRGEDGDDDDMEGSGDGSDEEEDEDEDKDDSEGKTRPSRILVFDFNPHHVREAVEKPMKGRVVIKPKPGSQAAPQNQLDFHITLSDIDEAVVESLMESDEEYHPVHNPTFPEETWQELRRQQLQQLIQQHQQQTGGAATGAWTHLAALFGLNDAQDLEIFWARSGENGEAPRKDTLFTETVESRLPCVITVATTMPLPSEAEAEVGLGMEMGHGGGSSAYSYSSGSSAGPSVTRAGASTSAIEEGSVPVLDVFNDADGLLADDERIIGVKTGVFSRIASVSIAHFSA</sequence>
<dbReference type="SMART" id="SM00256">
    <property type="entry name" value="FBOX"/>
    <property type="match status" value="1"/>
</dbReference>
<proteinExistence type="predicted"/>
<dbReference type="Pfam" id="PF00646">
    <property type="entry name" value="F-box"/>
    <property type="match status" value="1"/>
</dbReference>
<feature type="domain" description="F-box" evidence="2">
    <location>
        <begin position="14"/>
        <end position="60"/>
    </location>
</feature>
<dbReference type="Proteomes" id="UP000559256">
    <property type="component" value="Unassembled WGS sequence"/>
</dbReference>
<reference evidence="3 4" key="1">
    <citation type="journal article" date="2020" name="ISME J.">
        <title>Uncovering the hidden diversity of litter-decomposition mechanisms in mushroom-forming fungi.</title>
        <authorList>
            <person name="Floudas D."/>
            <person name="Bentzer J."/>
            <person name="Ahren D."/>
            <person name="Johansson T."/>
            <person name="Persson P."/>
            <person name="Tunlid A."/>
        </authorList>
    </citation>
    <scope>NUCLEOTIDE SEQUENCE [LARGE SCALE GENOMIC DNA]</scope>
    <source>
        <strain evidence="3 4">CBS 291.85</strain>
    </source>
</reference>
<gene>
    <name evidence="3" type="ORF">D9758_004477</name>
</gene>
<evidence type="ECO:0000256" key="1">
    <source>
        <dbReference type="SAM" id="MobiDB-lite"/>
    </source>
</evidence>
<keyword evidence="4" id="KW-1185">Reference proteome</keyword>
<accession>A0A8H5GNH9</accession>
<evidence type="ECO:0000313" key="3">
    <source>
        <dbReference type="EMBL" id="KAF5368054.1"/>
    </source>
</evidence>
<name>A0A8H5GNH9_9AGAR</name>
<organism evidence="3 4">
    <name type="scientific">Tetrapyrgos nigripes</name>
    <dbReference type="NCBI Taxonomy" id="182062"/>
    <lineage>
        <taxon>Eukaryota</taxon>
        <taxon>Fungi</taxon>
        <taxon>Dikarya</taxon>
        <taxon>Basidiomycota</taxon>
        <taxon>Agaricomycotina</taxon>
        <taxon>Agaricomycetes</taxon>
        <taxon>Agaricomycetidae</taxon>
        <taxon>Agaricales</taxon>
        <taxon>Marasmiineae</taxon>
        <taxon>Marasmiaceae</taxon>
        <taxon>Tetrapyrgos</taxon>
    </lineage>
</organism>
<dbReference type="EMBL" id="JAACJM010000017">
    <property type="protein sequence ID" value="KAF5368054.1"/>
    <property type="molecule type" value="Genomic_DNA"/>
</dbReference>
<dbReference type="PROSITE" id="PS50181">
    <property type="entry name" value="FBOX"/>
    <property type="match status" value="1"/>
</dbReference>
<dbReference type="InterPro" id="IPR001810">
    <property type="entry name" value="F-box_dom"/>
</dbReference>
<dbReference type="SUPFAM" id="SSF81383">
    <property type="entry name" value="F-box domain"/>
    <property type="match status" value="1"/>
</dbReference>
<feature type="region of interest" description="Disordered" evidence="1">
    <location>
        <begin position="562"/>
        <end position="608"/>
    </location>
</feature>
<dbReference type="OrthoDB" id="2751409at2759"/>
<comment type="caution">
    <text evidence="3">The sequence shown here is derived from an EMBL/GenBank/DDBJ whole genome shotgun (WGS) entry which is preliminary data.</text>
</comment>
<evidence type="ECO:0000313" key="4">
    <source>
        <dbReference type="Proteomes" id="UP000559256"/>
    </source>
</evidence>
<dbReference type="AlphaFoldDB" id="A0A8H5GNH9"/>